<accession>A0A0F3GP64</accession>
<protein>
    <submittedName>
        <fullName evidence="1">Uncharacterized protein</fullName>
    </submittedName>
</protein>
<keyword evidence="2" id="KW-1185">Reference proteome</keyword>
<comment type="caution">
    <text evidence="1">The sequence shown here is derived from an EMBL/GenBank/DDBJ whole genome shotgun (WGS) entry which is preliminary data.</text>
</comment>
<dbReference type="Proteomes" id="UP000033423">
    <property type="component" value="Unassembled WGS sequence"/>
</dbReference>
<name>A0A0F3GP64_9BACT</name>
<dbReference type="EMBL" id="LACI01002310">
    <property type="protein sequence ID" value="KJU82468.1"/>
    <property type="molecule type" value="Genomic_DNA"/>
</dbReference>
<organism evidence="1 2">
    <name type="scientific">Candidatus Magnetobacterium bavaricum</name>
    <dbReference type="NCBI Taxonomy" id="29290"/>
    <lineage>
        <taxon>Bacteria</taxon>
        <taxon>Pseudomonadati</taxon>
        <taxon>Nitrospirota</taxon>
        <taxon>Thermodesulfovibrionia</taxon>
        <taxon>Thermodesulfovibrionales</taxon>
        <taxon>Candidatus Magnetobacteriaceae</taxon>
        <taxon>Candidatus Magnetobacterium</taxon>
    </lineage>
</organism>
<reference evidence="1 2" key="1">
    <citation type="submission" date="2015-02" db="EMBL/GenBank/DDBJ databases">
        <title>Single-cell genomics of uncultivated deep-branching MTB reveals a conserved set of magnetosome genes.</title>
        <authorList>
            <person name="Kolinko S."/>
            <person name="Richter M."/>
            <person name="Glockner F.O."/>
            <person name="Brachmann A."/>
            <person name="Schuler D."/>
        </authorList>
    </citation>
    <scope>NUCLEOTIDE SEQUENCE [LARGE SCALE GENOMIC DNA]</scope>
    <source>
        <strain evidence="1">TM-1</strain>
    </source>
</reference>
<evidence type="ECO:0000313" key="2">
    <source>
        <dbReference type="Proteomes" id="UP000033423"/>
    </source>
</evidence>
<proteinExistence type="predicted"/>
<sequence>MPHNVCLAVAVKVADCLDVPIPRYALGDKIAAVYLHAVHQPDRHVAGGCVAPEDVANTIAIKIVPGLPWESELYCYRLIRSHRNHALVAADGFITACPCLDF</sequence>
<dbReference type="AlphaFoldDB" id="A0A0F3GP64"/>
<evidence type="ECO:0000313" key="1">
    <source>
        <dbReference type="EMBL" id="KJU82468.1"/>
    </source>
</evidence>
<gene>
    <name evidence="1" type="ORF">MBAV_005342</name>
</gene>